<feature type="transmembrane region" description="Helical" evidence="1">
    <location>
        <begin position="104"/>
        <end position="137"/>
    </location>
</feature>
<evidence type="ECO:0000313" key="2">
    <source>
        <dbReference type="EMBL" id="MBM6878575.1"/>
    </source>
</evidence>
<dbReference type="RefSeq" id="WP_205132907.1">
    <property type="nucleotide sequence ID" value="NZ_JACSNT010000003.1"/>
</dbReference>
<keyword evidence="3" id="KW-1185">Reference proteome</keyword>
<dbReference type="Pfam" id="PF16316">
    <property type="entry name" value="DUF4956"/>
    <property type="match status" value="1"/>
</dbReference>
<dbReference type="InterPro" id="IPR032531">
    <property type="entry name" value="DUF4956"/>
</dbReference>
<reference evidence="2 3" key="1">
    <citation type="journal article" date="2021" name="Sci. Rep.">
        <title>The distribution of antibiotic resistance genes in chicken gut microbiota commensals.</title>
        <authorList>
            <person name="Juricova H."/>
            <person name="Matiasovicova J."/>
            <person name="Kubasova T."/>
            <person name="Cejkova D."/>
            <person name="Rychlik I."/>
        </authorList>
    </citation>
    <scope>NUCLEOTIDE SEQUENCE [LARGE SCALE GENOMIC DNA]</scope>
    <source>
        <strain evidence="2 3">An431b</strain>
    </source>
</reference>
<proteinExistence type="predicted"/>
<protein>
    <submittedName>
        <fullName evidence="2">DUF4956 domain-containing protein</fullName>
    </submittedName>
</protein>
<sequence length="225" mass="24376">MTTFQDIFKSSYLDSFSSFSLVDTLLALAAAFLIGLFIYFVYRKTYSGVLYSRSFNVSLIAILMVTSLVIQGVTSNVVLSLGMVGALSIVRFRTAVKDPMDLVFLFWAIGEGILCGASLLPLAILGCPIIGIFLLVFANRQQAESPYLLIVHLAEGGMESQIEGILAKQVKRMALKSKTVTGGQGKELIYEICPSTTDSGFVDDISRMQGVESAVMVSYDGNYAA</sequence>
<feature type="transmembrane region" description="Helical" evidence="1">
    <location>
        <begin position="54"/>
        <end position="84"/>
    </location>
</feature>
<feature type="transmembrane region" description="Helical" evidence="1">
    <location>
        <begin position="20"/>
        <end position="42"/>
    </location>
</feature>
<keyword evidence="1" id="KW-0472">Membrane</keyword>
<dbReference type="EMBL" id="JACSNV010000016">
    <property type="protein sequence ID" value="MBM6878575.1"/>
    <property type="molecule type" value="Genomic_DNA"/>
</dbReference>
<evidence type="ECO:0000313" key="3">
    <source>
        <dbReference type="Proteomes" id="UP000729290"/>
    </source>
</evidence>
<comment type="caution">
    <text evidence="2">The sequence shown here is derived from an EMBL/GenBank/DDBJ whole genome shotgun (WGS) entry which is preliminary data.</text>
</comment>
<gene>
    <name evidence="2" type="ORF">H9X83_10470</name>
</gene>
<keyword evidence="1" id="KW-0812">Transmembrane</keyword>
<name>A0ABS2GCZ0_9FIRM</name>
<evidence type="ECO:0000256" key="1">
    <source>
        <dbReference type="SAM" id="Phobius"/>
    </source>
</evidence>
<organism evidence="2 3">
    <name type="scientific">Anaerotignum lactatifermentans</name>
    <dbReference type="NCBI Taxonomy" id="160404"/>
    <lineage>
        <taxon>Bacteria</taxon>
        <taxon>Bacillati</taxon>
        <taxon>Bacillota</taxon>
        <taxon>Clostridia</taxon>
        <taxon>Lachnospirales</taxon>
        <taxon>Anaerotignaceae</taxon>
        <taxon>Anaerotignum</taxon>
    </lineage>
</organism>
<dbReference type="Proteomes" id="UP000729290">
    <property type="component" value="Unassembled WGS sequence"/>
</dbReference>
<keyword evidence="1" id="KW-1133">Transmembrane helix</keyword>
<accession>A0ABS2GCZ0</accession>